<feature type="domain" description="MRH" evidence="10">
    <location>
        <begin position="131"/>
        <end position="302"/>
    </location>
</feature>
<reference evidence="11 12" key="1">
    <citation type="submission" date="2016-07" db="EMBL/GenBank/DDBJ databases">
        <title>Pervasive Adenine N6-methylation of Active Genes in Fungi.</title>
        <authorList>
            <consortium name="DOE Joint Genome Institute"/>
            <person name="Mondo S.J."/>
            <person name="Dannebaum R.O."/>
            <person name="Kuo R.C."/>
            <person name="Labutti K."/>
            <person name="Haridas S."/>
            <person name="Kuo A."/>
            <person name="Salamov A."/>
            <person name="Ahrendt S.R."/>
            <person name="Lipzen A."/>
            <person name="Sullivan W."/>
            <person name="Andreopoulos W.B."/>
            <person name="Clum A."/>
            <person name="Lindquist E."/>
            <person name="Daum C."/>
            <person name="Ramamoorthy G.K."/>
            <person name="Gryganskyi A."/>
            <person name="Culley D."/>
            <person name="Magnuson J.K."/>
            <person name="James T.Y."/>
            <person name="O'Malley M.A."/>
            <person name="Stajich J.E."/>
            <person name="Spatafora J.W."/>
            <person name="Visel A."/>
            <person name="Grigoriev I.V."/>
        </authorList>
    </citation>
    <scope>NUCLEOTIDE SEQUENCE [LARGE SCALE GENOMIC DNA]</scope>
    <source>
        <strain evidence="11 12">NRRL 1336</strain>
    </source>
</reference>
<evidence type="ECO:0000256" key="7">
    <source>
        <dbReference type="ARBA" id="ARBA00023157"/>
    </source>
</evidence>
<feature type="signal peptide" evidence="9">
    <location>
        <begin position="1"/>
        <end position="21"/>
    </location>
</feature>
<keyword evidence="6" id="KW-0256">Endoplasmic reticulum</keyword>
<dbReference type="GO" id="GO:0030246">
    <property type="term" value="F:carbohydrate binding"/>
    <property type="evidence" value="ECO:0007669"/>
    <property type="project" value="UniProtKB-KW"/>
</dbReference>
<evidence type="ECO:0000256" key="8">
    <source>
        <dbReference type="SAM" id="MobiDB-lite"/>
    </source>
</evidence>
<dbReference type="AlphaFoldDB" id="A0A1X2IMR8"/>
<feature type="chain" id="PRO_5011987354" description="Protein OS-9 homolog" evidence="9">
    <location>
        <begin position="22"/>
        <end position="510"/>
    </location>
</feature>
<evidence type="ECO:0000256" key="4">
    <source>
        <dbReference type="ARBA" id="ARBA00022729"/>
    </source>
</evidence>
<name>A0A1X2IMR8_9FUNG</name>
<dbReference type="GO" id="GO:0005788">
    <property type="term" value="C:endoplasmic reticulum lumen"/>
    <property type="evidence" value="ECO:0007669"/>
    <property type="project" value="TreeGrafter"/>
</dbReference>
<evidence type="ECO:0000256" key="5">
    <source>
        <dbReference type="ARBA" id="ARBA00022734"/>
    </source>
</evidence>
<dbReference type="InterPro" id="IPR009011">
    <property type="entry name" value="Man6P_isomerase_rcpt-bd_dom_sf"/>
</dbReference>
<comment type="similarity">
    <text evidence="2">Belongs to the OS-9 family.</text>
</comment>
<dbReference type="InterPro" id="IPR045149">
    <property type="entry name" value="OS-9-like"/>
</dbReference>
<dbReference type="OrthoDB" id="448954at2759"/>
<dbReference type="GO" id="GO:0030968">
    <property type="term" value="P:endoplasmic reticulum unfolded protein response"/>
    <property type="evidence" value="ECO:0007669"/>
    <property type="project" value="InterPro"/>
</dbReference>
<feature type="region of interest" description="Disordered" evidence="8">
    <location>
        <begin position="185"/>
        <end position="217"/>
    </location>
</feature>
<evidence type="ECO:0000256" key="3">
    <source>
        <dbReference type="ARBA" id="ARBA00018727"/>
    </source>
</evidence>
<evidence type="ECO:0000256" key="9">
    <source>
        <dbReference type="SAM" id="SignalP"/>
    </source>
</evidence>
<dbReference type="InterPro" id="IPR012913">
    <property type="entry name" value="OS9-like_dom"/>
</dbReference>
<sequence>MVQQKLALTLSLLSSLSLCQASSFVYDDFLAYPRYKLELTEKRIPESSVFGQQQSRDKQIGWWNSQDQHDSDPNKVIMLSANAQPFLCTIPDATTEQKKHSSANTKSDASSLQETQHTIERGLKLLKPLENKCLYFYTHGYWTYEYCHMQHVRQFHLEDSKSENNNKLIVDEKASFILGKARQQDMTNNDGSVDNTGDNTPSSPTATFDDNNSIRPRTAITTTTTTTSSSSFSSVTLEHAGDNQALVYHWGEGTPCDITNQPRSVDIQFQCSQQDKDQIVFFEETSTCHYRITIATPRLCDDLTLGTKKESQSHTIECHPIVPEYWITDHEQQEHQNDDTDQKETTEPENGNIQQQQQDGDDDDSTLVADTDSKEETSAPLAMMAKSELVGVISDLTKQVEQLKKSIELQYSMDQQQLQQNQVIYMDQNGQLIFGSVDRGTTLNNEAPPSNNDAAHILLKQFLLGGSSTPPPPPSQQQQQQQQQVPRPMDEPDVQQQNKKAYEKNYYSLD</sequence>
<dbReference type="PANTHER" id="PTHR15414">
    <property type="entry name" value="OS-9-RELATED"/>
    <property type="match status" value="1"/>
</dbReference>
<feature type="compositionally biased region" description="Low complexity" evidence="8">
    <location>
        <begin position="476"/>
        <end position="487"/>
    </location>
</feature>
<evidence type="ECO:0000256" key="2">
    <source>
        <dbReference type="ARBA" id="ARBA00009918"/>
    </source>
</evidence>
<evidence type="ECO:0000256" key="6">
    <source>
        <dbReference type="ARBA" id="ARBA00022824"/>
    </source>
</evidence>
<comment type="subcellular location">
    <subcellularLocation>
        <location evidence="1">Endoplasmic reticulum membrane</location>
        <topology evidence="1">Peripheral membrane protein</topology>
        <orientation evidence="1">Lumenal side</orientation>
    </subcellularLocation>
</comment>
<dbReference type="Proteomes" id="UP000193560">
    <property type="component" value="Unassembled WGS sequence"/>
</dbReference>
<organism evidence="11 12">
    <name type="scientific">Absidia repens</name>
    <dbReference type="NCBI Taxonomy" id="90262"/>
    <lineage>
        <taxon>Eukaryota</taxon>
        <taxon>Fungi</taxon>
        <taxon>Fungi incertae sedis</taxon>
        <taxon>Mucoromycota</taxon>
        <taxon>Mucoromycotina</taxon>
        <taxon>Mucoromycetes</taxon>
        <taxon>Mucorales</taxon>
        <taxon>Cunninghamellaceae</taxon>
        <taxon>Absidia</taxon>
    </lineage>
</organism>
<dbReference type="PANTHER" id="PTHR15414:SF0">
    <property type="entry name" value="ENDOPLASMIC RETICULUM LECTIN 1"/>
    <property type="match status" value="1"/>
</dbReference>
<keyword evidence="7" id="KW-1015">Disulfide bond</keyword>
<gene>
    <name evidence="11" type="ORF">BCR42DRAFT_449075</name>
</gene>
<dbReference type="GO" id="GO:0030970">
    <property type="term" value="P:retrograde protein transport, ER to cytosol"/>
    <property type="evidence" value="ECO:0007669"/>
    <property type="project" value="TreeGrafter"/>
</dbReference>
<dbReference type="Pfam" id="PF07915">
    <property type="entry name" value="PRKCSH"/>
    <property type="match status" value="1"/>
</dbReference>
<dbReference type="SUPFAM" id="SSF50911">
    <property type="entry name" value="Mannose 6-phosphate receptor domain"/>
    <property type="match status" value="1"/>
</dbReference>
<accession>A0A1X2IMR8</accession>
<dbReference type="InterPro" id="IPR044865">
    <property type="entry name" value="MRH_dom"/>
</dbReference>
<comment type="caution">
    <text evidence="11">The sequence shown here is derived from an EMBL/GenBank/DDBJ whole genome shotgun (WGS) entry which is preliminary data.</text>
</comment>
<feature type="compositionally biased region" description="Polar residues" evidence="8">
    <location>
        <begin position="185"/>
        <end position="215"/>
    </location>
</feature>
<evidence type="ECO:0000313" key="11">
    <source>
        <dbReference type="EMBL" id="ORZ19309.1"/>
    </source>
</evidence>
<evidence type="ECO:0000256" key="1">
    <source>
        <dbReference type="ARBA" id="ARBA00004367"/>
    </source>
</evidence>
<keyword evidence="12" id="KW-1185">Reference proteome</keyword>
<keyword evidence="5" id="KW-0430">Lectin</keyword>
<feature type="region of interest" description="Disordered" evidence="8">
    <location>
        <begin position="464"/>
        <end position="510"/>
    </location>
</feature>
<proteinExistence type="inferred from homology"/>
<evidence type="ECO:0000259" key="10">
    <source>
        <dbReference type="PROSITE" id="PS51914"/>
    </source>
</evidence>
<protein>
    <recommendedName>
        <fullName evidence="3">Protein OS-9 homolog</fullName>
    </recommendedName>
</protein>
<dbReference type="STRING" id="90262.A0A1X2IMR8"/>
<keyword evidence="4 9" id="KW-0732">Signal</keyword>
<feature type="region of interest" description="Disordered" evidence="8">
    <location>
        <begin position="332"/>
        <end position="380"/>
    </location>
</feature>
<dbReference type="PROSITE" id="PS51914">
    <property type="entry name" value="MRH"/>
    <property type="match status" value="1"/>
</dbReference>
<dbReference type="Gene3D" id="2.70.130.10">
    <property type="entry name" value="Mannose-6-phosphate receptor binding domain"/>
    <property type="match status" value="1"/>
</dbReference>
<evidence type="ECO:0000313" key="12">
    <source>
        <dbReference type="Proteomes" id="UP000193560"/>
    </source>
</evidence>
<feature type="compositionally biased region" description="Basic and acidic residues" evidence="8">
    <location>
        <begin position="332"/>
        <end position="346"/>
    </location>
</feature>
<dbReference type="EMBL" id="MCGE01000007">
    <property type="protein sequence ID" value="ORZ19309.1"/>
    <property type="molecule type" value="Genomic_DNA"/>
</dbReference>
<dbReference type="GO" id="GO:0005789">
    <property type="term" value="C:endoplasmic reticulum membrane"/>
    <property type="evidence" value="ECO:0007669"/>
    <property type="project" value="UniProtKB-SubCell"/>
</dbReference>